<sequence length="504" mass="57076">MRSPLLDLSTIPPYAGSTNPAFLFPDYMTLAEVQADAREPLSEAKRHRLVKGSKCPTATKPANFGALSGGPRGFVEVDGISVKQVKGGQWAGHTFDDVKATPEGQIAAYTVIQFRDWSDEYRISTRVETTAGTKPPEQCGPRISENLTPRAARKVAESCSYVALKKGGYRTFFTLTFDTESRAAIAAGETSIQKEVSRFMDGLQKMWRRGWVAEFDVNGRKMFCADRDGFPQGEPAQKRDLLYVWVAEAPDNDKGEINPHVHVLINWRVKYALFPAWAKRIESLWGQGVAHIEKIKDSEAAASYMMKAAGYLCKAQGKNDQGTIRGNRYGISAAARAPDWATLAEKQLHIMGRLIADVHDHLTVKYGELYNKRRALKQRMDEAPKGTKKRYSLGHRLQRVRQRIAELPIVASKYQVLLKGKDAFRDFMAWARAGHHWPEAAVAWLPEKPMGEQYRDGERPDTQWFAEFKRQHYWRRALRRIPVLSDLEFRQAANDYEFYAMVSA</sequence>
<evidence type="ECO:0000313" key="5">
    <source>
        <dbReference type="Proteomes" id="UP000439591"/>
    </source>
</evidence>
<evidence type="ECO:0000313" key="2">
    <source>
        <dbReference type="EMBL" id="CAA0081231.1"/>
    </source>
</evidence>
<dbReference type="Pfam" id="PF23343">
    <property type="entry name" value="REP_ORF2-G2P"/>
    <property type="match status" value="1"/>
</dbReference>
<dbReference type="Proteomes" id="UP000435877">
    <property type="component" value="Unassembled WGS sequence"/>
</dbReference>
<evidence type="ECO:0000313" key="3">
    <source>
        <dbReference type="EMBL" id="CAA0085178.1"/>
    </source>
</evidence>
<accession>A0A5S9N5S0</accession>
<reference evidence="4 5" key="1">
    <citation type="submission" date="2019-11" db="EMBL/GenBank/DDBJ databases">
        <authorList>
            <person name="Holert J."/>
        </authorList>
    </citation>
    <scope>NUCLEOTIDE SEQUENCE [LARGE SCALE GENOMIC DNA]</scope>
    <source>
        <strain evidence="3">BC3_2A</strain>
        <strain evidence="2">SB11_1A</strain>
    </source>
</reference>
<dbReference type="InterPro" id="IPR056906">
    <property type="entry name" value="ORF2/G2P_dom"/>
</dbReference>
<dbReference type="Proteomes" id="UP000439591">
    <property type="component" value="Unassembled WGS sequence"/>
</dbReference>
<dbReference type="RefSeq" id="WP_159266992.1">
    <property type="nucleotide sequence ID" value="NZ_CACSIK010000001.1"/>
</dbReference>
<dbReference type="OrthoDB" id="5906096at2"/>
<proteinExistence type="predicted"/>
<organism evidence="3 5">
    <name type="scientific">Zhongshania aliphaticivorans</name>
    <dbReference type="NCBI Taxonomy" id="1470434"/>
    <lineage>
        <taxon>Bacteria</taxon>
        <taxon>Pseudomonadati</taxon>
        <taxon>Pseudomonadota</taxon>
        <taxon>Gammaproteobacteria</taxon>
        <taxon>Cellvibrionales</taxon>
        <taxon>Spongiibacteraceae</taxon>
        <taxon>Zhongshania</taxon>
    </lineage>
</organism>
<keyword evidence="4" id="KW-1185">Reference proteome</keyword>
<feature type="domain" description="Replication-associated protein ORF2/G2P" evidence="1">
    <location>
        <begin position="171"/>
        <end position="307"/>
    </location>
</feature>
<dbReference type="EMBL" id="CACSIM010000001">
    <property type="protein sequence ID" value="CAA0085178.1"/>
    <property type="molecule type" value="Genomic_DNA"/>
</dbReference>
<evidence type="ECO:0000313" key="4">
    <source>
        <dbReference type="Proteomes" id="UP000435877"/>
    </source>
</evidence>
<dbReference type="EMBL" id="CACSIK010000001">
    <property type="protein sequence ID" value="CAA0081231.1"/>
    <property type="molecule type" value="Genomic_DNA"/>
</dbReference>
<gene>
    <name evidence="2" type="ORF">IHBHHGIJ_00285</name>
    <name evidence="3" type="ORF">KFEGEMFD_00865</name>
</gene>
<name>A0A5S9N5S0_9GAMM</name>
<protein>
    <recommendedName>
        <fullName evidence="1">Replication-associated protein ORF2/G2P domain-containing protein</fullName>
    </recommendedName>
</protein>
<dbReference type="AlphaFoldDB" id="A0A5S9N5S0"/>
<evidence type="ECO:0000259" key="1">
    <source>
        <dbReference type="Pfam" id="PF23343"/>
    </source>
</evidence>